<evidence type="ECO:0000313" key="2">
    <source>
        <dbReference type="Proteomes" id="UP000316621"/>
    </source>
</evidence>
<gene>
    <name evidence="1" type="ORF">C5167_004967</name>
</gene>
<dbReference type="EMBL" id="CM010718">
    <property type="protein sequence ID" value="RZC57653.1"/>
    <property type="molecule type" value="Genomic_DNA"/>
</dbReference>
<protein>
    <submittedName>
        <fullName evidence="1">Uncharacterized protein</fullName>
    </submittedName>
</protein>
<dbReference type="Gramene" id="RZC57653">
    <property type="protein sequence ID" value="RZC57653"/>
    <property type="gene ID" value="C5167_004967"/>
</dbReference>
<sequence>MATKGLNFKLSATSTSSDNYLLKVIGWLQMKTIHSEFDNNPYFENDSFTETISYSVISANPLKEYCSGQVKICDMTTRNQRGFADSGTSFFTWFADLGCVTMEAYDEVANLIKQDFWPNAGRYFVNGNLNDEQKVDLVAVEKTAQISYAHSL</sequence>
<dbReference type="STRING" id="3469.A0A4Y7J932"/>
<reference evidence="1 2" key="1">
    <citation type="journal article" date="2018" name="Science">
        <title>The opium poppy genome and morphinan production.</title>
        <authorList>
            <person name="Guo L."/>
            <person name="Winzer T."/>
            <person name="Yang X."/>
            <person name="Li Y."/>
            <person name="Ning Z."/>
            <person name="He Z."/>
            <person name="Teodor R."/>
            <person name="Lu Y."/>
            <person name="Bowser T.A."/>
            <person name="Graham I.A."/>
            <person name="Ye K."/>
        </authorList>
    </citation>
    <scope>NUCLEOTIDE SEQUENCE [LARGE SCALE GENOMIC DNA]</scope>
    <source>
        <strain evidence="2">cv. HN1</strain>
        <tissue evidence="1">Leaves</tissue>
    </source>
</reference>
<accession>A0A4Y7J932</accession>
<dbReference type="InterPro" id="IPR037231">
    <property type="entry name" value="NAP-like_sf"/>
</dbReference>
<organism evidence="1 2">
    <name type="scientific">Papaver somniferum</name>
    <name type="common">Opium poppy</name>
    <dbReference type="NCBI Taxonomy" id="3469"/>
    <lineage>
        <taxon>Eukaryota</taxon>
        <taxon>Viridiplantae</taxon>
        <taxon>Streptophyta</taxon>
        <taxon>Embryophyta</taxon>
        <taxon>Tracheophyta</taxon>
        <taxon>Spermatophyta</taxon>
        <taxon>Magnoliopsida</taxon>
        <taxon>Ranunculales</taxon>
        <taxon>Papaveraceae</taxon>
        <taxon>Papaveroideae</taxon>
        <taxon>Papaver</taxon>
    </lineage>
</organism>
<dbReference type="SUPFAM" id="SSF143113">
    <property type="entry name" value="NAP-like"/>
    <property type="match status" value="1"/>
</dbReference>
<name>A0A4Y7J932_PAPSO</name>
<proteinExistence type="predicted"/>
<dbReference type="AlphaFoldDB" id="A0A4Y7J932"/>
<dbReference type="Gene3D" id="3.30.1120.90">
    <property type="entry name" value="Nucleosome assembly protein"/>
    <property type="match status" value="1"/>
</dbReference>
<evidence type="ECO:0000313" key="1">
    <source>
        <dbReference type="EMBL" id="RZC57653.1"/>
    </source>
</evidence>
<keyword evidence="2" id="KW-1185">Reference proteome</keyword>
<dbReference type="Proteomes" id="UP000316621">
    <property type="component" value="Chromosome 4"/>
</dbReference>